<dbReference type="EMBL" id="UINC01093618">
    <property type="protein sequence ID" value="SVC48183.1"/>
    <property type="molecule type" value="Genomic_DNA"/>
</dbReference>
<gene>
    <name evidence="2" type="ORF">METZ01_LOCUS301037</name>
</gene>
<sequence length="134" mass="15618">MKLRITHCILFILFISIGVSQGRMGDSRPEPIDWAKMLDLSEEQGKKMTEINQGFRNEIMAMRETASGDPMTMMANMQEKQKQRDKAVKKVLSKKQFKKYKKELKSQQKERRKRMGGKNNGQGRRGGKQGRRRN</sequence>
<proteinExistence type="predicted"/>
<reference evidence="2" key="1">
    <citation type="submission" date="2018-05" db="EMBL/GenBank/DDBJ databases">
        <authorList>
            <person name="Lanie J.A."/>
            <person name="Ng W.-L."/>
            <person name="Kazmierczak K.M."/>
            <person name="Andrzejewski T.M."/>
            <person name="Davidsen T.M."/>
            <person name="Wayne K.J."/>
            <person name="Tettelin H."/>
            <person name="Glass J.I."/>
            <person name="Rusch D."/>
            <person name="Podicherti R."/>
            <person name="Tsui H.-C.T."/>
            <person name="Winkler M.E."/>
        </authorList>
    </citation>
    <scope>NUCLEOTIDE SEQUENCE</scope>
</reference>
<feature type="compositionally biased region" description="Basic residues" evidence="1">
    <location>
        <begin position="89"/>
        <end position="102"/>
    </location>
</feature>
<dbReference type="AlphaFoldDB" id="A0A382MGR5"/>
<evidence type="ECO:0000256" key="1">
    <source>
        <dbReference type="SAM" id="MobiDB-lite"/>
    </source>
</evidence>
<accession>A0A382MGR5</accession>
<evidence type="ECO:0000313" key="2">
    <source>
        <dbReference type="EMBL" id="SVC48183.1"/>
    </source>
</evidence>
<protein>
    <recommendedName>
        <fullName evidence="3">DUF4890 domain-containing protein</fullName>
    </recommendedName>
</protein>
<name>A0A382MGR5_9ZZZZ</name>
<evidence type="ECO:0008006" key="3">
    <source>
        <dbReference type="Google" id="ProtNLM"/>
    </source>
</evidence>
<feature type="compositionally biased region" description="Basic residues" evidence="1">
    <location>
        <begin position="125"/>
        <end position="134"/>
    </location>
</feature>
<feature type="region of interest" description="Disordered" evidence="1">
    <location>
        <begin position="74"/>
        <end position="134"/>
    </location>
</feature>
<feature type="compositionally biased region" description="Basic and acidic residues" evidence="1">
    <location>
        <begin position="79"/>
        <end position="88"/>
    </location>
</feature>
<organism evidence="2">
    <name type="scientific">marine metagenome</name>
    <dbReference type="NCBI Taxonomy" id="408172"/>
    <lineage>
        <taxon>unclassified sequences</taxon>
        <taxon>metagenomes</taxon>
        <taxon>ecological metagenomes</taxon>
    </lineage>
</organism>